<dbReference type="Pfam" id="PF23247">
    <property type="entry name" value="LRR_RPS2"/>
    <property type="match status" value="1"/>
</dbReference>
<gene>
    <name evidence="17" type="ORF">Nepgr_016001</name>
</gene>
<dbReference type="InterPro" id="IPR057135">
    <property type="entry name" value="At4g27190-like_LRR"/>
</dbReference>
<evidence type="ECO:0000313" key="17">
    <source>
        <dbReference type="EMBL" id="GMH14160.1"/>
    </source>
</evidence>
<evidence type="ECO:0000259" key="16">
    <source>
        <dbReference type="PROSITE" id="PS50816"/>
    </source>
</evidence>
<comment type="catalytic activity">
    <reaction evidence="13">
        <text>L-seryl-[protein] + ATP = O-phospho-L-seryl-[protein] + ADP + H(+)</text>
        <dbReference type="Rhea" id="RHEA:17989"/>
        <dbReference type="Rhea" id="RHEA-COMP:9863"/>
        <dbReference type="Rhea" id="RHEA-COMP:11604"/>
        <dbReference type="ChEBI" id="CHEBI:15378"/>
        <dbReference type="ChEBI" id="CHEBI:29999"/>
        <dbReference type="ChEBI" id="CHEBI:30616"/>
        <dbReference type="ChEBI" id="CHEBI:83421"/>
        <dbReference type="ChEBI" id="CHEBI:456216"/>
        <dbReference type="EC" id="2.7.11.1"/>
    </reaction>
</comment>
<keyword evidence="11" id="KW-0472">Membrane</keyword>
<proteinExistence type="inferred from homology"/>
<evidence type="ECO:0000256" key="1">
    <source>
        <dbReference type="ARBA" id="ARBA00001936"/>
    </source>
</evidence>
<dbReference type="Gene3D" id="3.80.10.10">
    <property type="entry name" value="Ribonuclease Inhibitor"/>
    <property type="match status" value="1"/>
</dbReference>
<comment type="caution">
    <text evidence="17">The sequence shown here is derived from an EMBL/GenBank/DDBJ whole genome shotgun (WGS) entry which is preliminary data.</text>
</comment>
<evidence type="ECO:0000256" key="9">
    <source>
        <dbReference type="ARBA" id="ARBA00022840"/>
    </source>
</evidence>
<evidence type="ECO:0000256" key="12">
    <source>
        <dbReference type="ARBA" id="ARBA00047899"/>
    </source>
</evidence>
<keyword evidence="9" id="KW-0067">ATP-binding</keyword>
<dbReference type="InterPro" id="IPR032675">
    <property type="entry name" value="LRR_dom_sf"/>
</dbReference>
<dbReference type="SUPFAM" id="SSF52047">
    <property type="entry name" value="RNI-like"/>
    <property type="match status" value="1"/>
</dbReference>
<dbReference type="InterPro" id="IPR000719">
    <property type="entry name" value="Prot_kinase_dom"/>
</dbReference>
<keyword evidence="5" id="KW-0808">Transferase</keyword>
<keyword evidence="7" id="KW-0547">Nucleotide-binding</keyword>
<dbReference type="PANTHER" id="PTHR43895:SF32">
    <property type="entry name" value="SERINE_THREONINE-PROTEIN KINASE CHK1"/>
    <property type="match status" value="1"/>
</dbReference>
<dbReference type="InterPro" id="IPR004041">
    <property type="entry name" value="NAF_dom"/>
</dbReference>
<evidence type="ECO:0000256" key="7">
    <source>
        <dbReference type="ARBA" id="ARBA00022741"/>
    </source>
</evidence>
<evidence type="ECO:0000256" key="2">
    <source>
        <dbReference type="ARBA" id="ARBA00006234"/>
    </source>
</evidence>
<keyword evidence="6" id="KW-0812">Transmembrane</keyword>
<evidence type="ECO:0000256" key="6">
    <source>
        <dbReference type="ARBA" id="ARBA00022692"/>
    </source>
</evidence>
<dbReference type="EMBL" id="BSYO01000013">
    <property type="protein sequence ID" value="GMH14160.1"/>
    <property type="molecule type" value="Genomic_DNA"/>
</dbReference>
<organism evidence="17 18">
    <name type="scientific">Nepenthes gracilis</name>
    <name type="common">Slender pitcher plant</name>
    <dbReference type="NCBI Taxonomy" id="150966"/>
    <lineage>
        <taxon>Eukaryota</taxon>
        <taxon>Viridiplantae</taxon>
        <taxon>Streptophyta</taxon>
        <taxon>Embryophyta</taxon>
        <taxon>Tracheophyta</taxon>
        <taxon>Spermatophyta</taxon>
        <taxon>Magnoliopsida</taxon>
        <taxon>eudicotyledons</taxon>
        <taxon>Gunneridae</taxon>
        <taxon>Pentapetalae</taxon>
        <taxon>Caryophyllales</taxon>
        <taxon>Nepenthaceae</taxon>
        <taxon>Nepenthes</taxon>
    </lineage>
</organism>
<evidence type="ECO:0000256" key="5">
    <source>
        <dbReference type="ARBA" id="ARBA00022679"/>
    </source>
</evidence>
<dbReference type="GO" id="GO:0007165">
    <property type="term" value="P:signal transduction"/>
    <property type="evidence" value="ECO:0007669"/>
    <property type="project" value="InterPro"/>
</dbReference>
<protein>
    <recommendedName>
        <fullName evidence="3">non-specific serine/threonine protein kinase</fullName>
        <ecNumber evidence="3">2.7.11.1</ecNumber>
    </recommendedName>
</protein>
<reference evidence="17" key="1">
    <citation type="submission" date="2023-05" db="EMBL/GenBank/DDBJ databases">
        <title>Nepenthes gracilis genome sequencing.</title>
        <authorList>
            <person name="Fukushima K."/>
        </authorList>
    </citation>
    <scope>NUCLEOTIDE SEQUENCE</scope>
    <source>
        <strain evidence="17">SING2019-196</strain>
    </source>
</reference>
<feature type="domain" description="Protein kinase" evidence="15">
    <location>
        <begin position="289"/>
        <end position="578"/>
    </location>
</feature>
<dbReference type="Gene3D" id="1.10.510.10">
    <property type="entry name" value="Transferase(Phosphotransferase) domain 1"/>
    <property type="match status" value="1"/>
</dbReference>
<sequence length="578" mass="66288">MEVIVGGESGNTNAVEVKVVFPHLNFLRLSNLPMFRSLGSYNVILEFPSIEQVDFDEFQNPILLHESIFDKFQHVKELQLGGCEALLDLLNLEGRAFAIPPLLRKLTLYDMPNLQRISWMGFPIGNLRYLKIIDIDRLKSLFPTFLCNKGFVYLEEIHIDKCNNIERVLAQESSEDTSPTTVIFPRVKLIKLQHLSNLRSFSSENYHTIKFPSLEKVTIEKCQRMETFSYGSLCTPWLHKIKINCKDEKECFNPNAVIKKRMLCCNKFEGNISRELEDFSLPSELQFDPKLAPVASSGISYIIRKSGDKGRGWRNGYGIGGKRGARARENLLSLQQEKNNNSSIKWEISIMKIVRHPYVVRLHEVLASWMKIYIILEFVTGGELFDKIVHQGRLSEKESRRYFRQLIDAVSHCHSKGVYHRDLKPENLLLDSHGNLMVSDFGLSALPQQVPSSQGYDGAAADVWSCGVILYVLMAGYLAFLETDLPSLYKKRIKIEGIKNIPWFRVNYIPVRHGVEEEVNLDDVHAVFEDIEDQYVTDPRNNDMGPLVMNAFEMITLSQGLNLSALFDRQQVCLLKFR</sequence>
<keyword evidence="4" id="KW-0723">Serine/threonine-protein kinase</keyword>
<dbReference type="Gene3D" id="3.30.310.80">
    <property type="entry name" value="Kinase associated domain 1, KA1"/>
    <property type="match status" value="1"/>
</dbReference>
<keyword evidence="8" id="KW-0418">Kinase</keyword>
<comment type="cofactor">
    <cofactor evidence="1">
        <name>Mn(2+)</name>
        <dbReference type="ChEBI" id="CHEBI:29035"/>
    </cofactor>
</comment>
<dbReference type="Pfam" id="PF03822">
    <property type="entry name" value="NAF"/>
    <property type="match status" value="1"/>
</dbReference>
<accession>A0AAD3XS47</accession>
<dbReference type="Pfam" id="PF00069">
    <property type="entry name" value="Pkinase"/>
    <property type="match status" value="1"/>
</dbReference>
<evidence type="ECO:0000256" key="3">
    <source>
        <dbReference type="ARBA" id="ARBA00012513"/>
    </source>
</evidence>
<evidence type="ECO:0000256" key="10">
    <source>
        <dbReference type="ARBA" id="ARBA00022989"/>
    </source>
</evidence>
<evidence type="ECO:0000256" key="8">
    <source>
        <dbReference type="ARBA" id="ARBA00022777"/>
    </source>
</evidence>
<feature type="domain" description="NAF" evidence="16">
    <location>
        <begin position="544"/>
        <end position="568"/>
    </location>
</feature>
<dbReference type="InterPro" id="IPR011009">
    <property type="entry name" value="Kinase-like_dom_sf"/>
</dbReference>
<evidence type="ECO:0000256" key="11">
    <source>
        <dbReference type="ARBA" id="ARBA00023136"/>
    </source>
</evidence>
<evidence type="ECO:0000256" key="14">
    <source>
        <dbReference type="ARBA" id="ARBA00058225"/>
    </source>
</evidence>
<dbReference type="InterPro" id="IPR008271">
    <property type="entry name" value="Ser/Thr_kinase_AS"/>
</dbReference>
<name>A0AAD3XS47_NEPGR</name>
<dbReference type="PROSITE" id="PS00108">
    <property type="entry name" value="PROTEIN_KINASE_ST"/>
    <property type="match status" value="1"/>
</dbReference>
<comment type="function">
    <text evidence="14">CIPK serine-threonine protein kinases interact with CBL proteins. Binding of a CBL protein to the regulatory NAF domain of CIPK protein lead to the activation of the kinase in a calcium-dependent manner.</text>
</comment>
<keyword evidence="10" id="KW-1133">Transmembrane helix</keyword>
<evidence type="ECO:0000313" key="18">
    <source>
        <dbReference type="Proteomes" id="UP001279734"/>
    </source>
</evidence>
<dbReference type="GO" id="GO:0004674">
    <property type="term" value="F:protein serine/threonine kinase activity"/>
    <property type="evidence" value="ECO:0007669"/>
    <property type="project" value="UniProtKB-KW"/>
</dbReference>
<dbReference type="AlphaFoldDB" id="A0AAD3XS47"/>
<keyword evidence="18" id="KW-1185">Reference proteome</keyword>
<dbReference type="PROSITE" id="PS50816">
    <property type="entry name" value="NAF"/>
    <property type="match status" value="1"/>
</dbReference>
<dbReference type="PROSITE" id="PS50011">
    <property type="entry name" value="PROTEIN_KINASE_DOM"/>
    <property type="match status" value="1"/>
</dbReference>
<dbReference type="GO" id="GO:0005524">
    <property type="term" value="F:ATP binding"/>
    <property type="evidence" value="ECO:0007669"/>
    <property type="project" value="UniProtKB-KW"/>
</dbReference>
<evidence type="ECO:0000256" key="4">
    <source>
        <dbReference type="ARBA" id="ARBA00022527"/>
    </source>
</evidence>
<comment type="catalytic activity">
    <reaction evidence="12">
        <text>L-threonyl-[protein] + ATP = O-phospho-L-threonyl-[protein] + ADP + H(+)</text>
        <dbReference type="Rhea" id="RHEA:46608"/>
        <dbReference type="Rhea" id="RHEA-COMP:11060"/>
        <dbReference type="Rhea" id="RHEA-COMP:11605"/>
        <dbReference type="ChEBI" id="CHEBI:15378"/>
        <dbReference type="ChEBI" id="CHEBI:30013"/>
        <dbReference type="ChEBI" id="CHEBI:30616"/>
        <dbReference type="ChEBI" id="CHEBI:61977"/>
        <dbReference type="ChEBI" id="CHEBI:456216"/>
        <dbReference type="EC" id="2.7.11.1"/>
    </reaction>
</comment>
<dbReference type="InterPro" id="IPR018451">
    <property type="entry name" value="NAF/FISL_domain"/>
</dbReference>
<dbReference type="Proteomes" id="UP001279734">
    <property type="component" value="Unassembled WGS sequence"/>
</dbReference>
<dbReference type="EC" id="2.7.11.1" evidence="3"/>
<comment type="similarity">
    <text evidence="2">Belongs to the protein kinase superfamily. CAMK Ser/Thr protein kinase family. SNF1 subfamily.</text>
</comment>
<evidence type="ECO:0000259" key="15">
    <source>
        <dbReference type="PROSITE" id="PS50011"/>
    </source>
</evidence>
<dbReference type="SMART" id="SM00220">
    <property type="entry name" value="S_TKc"/>
    <property type="match status" value="1"/>
</dbReference>
<dbReference type="FunFam" id="1.10.510.10:FF:000571">
    <property type="entry name" value="Maternal embryonic leucine zipper kinase"/>
    <property type="match status" value="1"/>
</dbReference>
<dbReference type="SUPFAM" id="SSF56112">
    <property type="entry name" value="Protein kinase-like (PK-like)"/>
    <property type="match status" value="1"/>
</dbReference>
<dbReference type="PANTHER" id="PTHR43895">
    <property type="entry name" value="CALCIUM/CALMODULIN-DEPENDENT PROTEIN KINASE KINASE-RELATED"/>
    <property type="match status" value="1"/>
</dbReference>
<evidence type="ECO:0000256" key="13">
    <source>
        <dbReference type="ARBA" id="ARBA00048679"/>
    </source>
</evidence>